<dbReference type="HOGENOM" id="CLU_3033078_0_0_1"/>
<accession>A0A0D0E377</accession>
<dbReference type="InParanoid" id="A0A0D0E377"/>
<gene>
    <name evidence="1" type="ORF">PAXRUDRAFT_823707</name>
</gene>
<reference evidence="1 2" key="1">
    <citation type="submission" date="2014-04" db="EMBL/GenBank/DDBJ databases">
        <authorList>
            <consortium name="DOE Joint Genome Institute"/>
            <person name="Kuo A."/>
            <person name="Kohler A."/>
            <person name="Jargeat P."/>
            <person name="Nagy L.G."/>
            <person name="Floudas D."/>
            <person name="Copeland A."/>
            <person name="Barry K.W."/>
            <person name="Cichocki N."/>
            <person name="Veneault-Fourrey C."/>
            <person name="LaButti K."/>
            <person name="Lindquist E.A."/>
            <person name="Lipzen A."/>
            <person name="Lundell T."/>
            <person name="Morin E."/>
            <person name="Murat C."/>
            <person name="Sun H."/>
            <person name="Tunlid A."/>
            <person name="Henrissat B."/>
            <person name="Grigoriev I.V."/>
            <person name="Hibbett D.S."/>
            <person name="Martin F."/>
            <person name="Nordberg H.P."/>
            <person name="Cantor M.N."/>
            <person name="Hua S.X."/>
        </authorList>
    </citation>
    <scope>NUCLEOTIDE SEQUENCE [LARGE SCALE GENOMIC DNA]</scope>
    <source>
        <strain evidence="1 2">Ve08.2h10</strain>
    </source>
</reference>
<reference evidence="2" key="2">
    <citation type="submission" date="2015-01" db="EMBL/GenBank/DDBJ databases">
        <title>Evolutionary Origins and Diversification of the Mycorrhizal Mutualists.</title>
        <authorList>
            <consortium name="DOE Joint Genome Institute"/>
            <consortium name="Mycorrhizal Genomics Consortium"/>
            <person name="Kohler A."/>
            <person name="Kuo A."/>
            <person name="Nagy L.G."/>
            <person name="Floudas D."/>
            <person name="Copeland A."/>
            <person name="Barry K.W."/>
            <person name="Cichocki N."/>
            <person name="Veneault-Fourrey C."/>
            <person name="LaButti K."/>
            <person name="Lindquist E.A."/>
            <person name="Lipzen A."/>
            <person name="Lundell T."/>
            <person name="Morin E."/>
            <person name="Murat C."/>
            <person name="Riley R."/>
            <person name="Ohm R."/>
            <person name="Sun H."/>
            <person name="Tunlid A."/>
            <person name="Henrissat B."/>
            <person name="Grigoriev I.V."/>
            <person name="Hibbett D.S."/>
            <person name="Martin F."/>
        </authorList>
    </citation>
    <scope>NUCLEOTIDE SEQUENCE [LARGE SCALE GENOMIC DNA]</scope>
    <source>
        <strain evidence="2">Ve08.2h10</strain>
    </source>
</reference>
<keyword evidence="2" id="KW-1185">Reference proteome</keyword>
<name>A0A0D0E377_9AGAM</name>
<dbReference type="EMBL" id="KN824887">
    <property type="protein sequence ID" value="KIK98601.1"/>
    <property type="molecule type" value="Genomic_DNA"/>
</dbReference>
<dbReference type="Proteomes" id="UP000054538">
    <property type="component" value="Unassembled WGS sequence"/>
</dbReference>
<evidence type="ECO:0000313" key="1">
    <source>
        <dbReference type="EMBL" id="KIK98601.1"/>
    </source>
</evidence>
<evidence type="ECO:0000313" key="2">
    <source>
        <dbReference type="Proteomes" id="UP000054538"/>
    </source>
</evidence>
<organism evidence="1 2">
    <name type="scientific">Paxillus rubicundulus Ve08.2h10</name>
    <dbReference type="NCBI Taxonomy" id="930991"/>
    <lineage>
        <taxon>Eukaryota</taxon>
        <taxon>Fungi</taxon>
        <taxon>Dikarya</taxon>
        <taxon>Basidiomycota</taxon>
        <taxon>Agaricomycotina</taxon>
        <taxon>Agaricomycetes</taxon>
        <taxon>Agaricomycetidae</taxon>
        <taxon>Boletales</taxon>
        <taxon>Paxilineae</taxon>
        <taxon>Paxillaceae</taxon>
        <taxon>Paxillus</taxon>
    </lineage>
</organism>
<protein>
    <submittedName>
        <fullName evidence="1">Unplaced genomic scaffold scaffold_65, whole genome shotgun sequence</fullName>
    </submittedName>
</protein>
<proteinExistence type="predicted"/>
<dbReference type="AlphaFoldDB" id="A0A0D0E377"/>
<sequence>MPFKVELWWNYFLIRPSSLSPLRLTQARDGRGRLERSNLIQLTRENKTRLIVSAW</sequence>